<keyword evidence="1" id="KW-0812">Transmembrane</keyword>
<comment type="caution">
    <text evidence="2">The sequence shown here is derived from an EMBL/GenBank/DDBJ whole genome shotgun (WGS) entry which is preliminary data.</text>
</comment>
<dbReference type="Proteomes" id="UP000547058">
    <property type="component" value="Unassembled WGS sequence"/>
</dbReference>
<feature type="transmembrane region" description="Helical" evidence="1">
    <location>
        <begin position="12"/>
        <end position="29"/>
    </location>
</feature>
<keyword evidence="1" id="KW-0472">Membrane</keyword>
<dbReference type="RefSeq" id="WP_182337963.1">
    <property type="nucleotide sequence ID" value="NZ_JACGXS010000001.1"/>
</dbReference>
<evidence type="ECO:0000256" key="1">
    <source>
        <dbReference type="SAM" id="Phobius"/>
    </source>
</evidence>
<evidence type="ECO:0008006" key="4">
    <source>
        <dbReference type="Google" id="ProtNLM"/>
    </source>
</evidence>
<accession>A0A7W3FJR9</accession>
<keyword evidence="1" id="KW-1133">Transmembrane helix</keyword>
<feature type="transmembrane region" description="Helical" evidence="1">
    <location>
        <begin position="44"/>
        <end position="65"/>
    </location>
</feature>
<protein>
    <recommendedName>
        <fullName evidence="4">Transmembrane protein</fullName>
    </recommendedName>
</protein>
<evidence type="ECO:0000313" key="3">
    <source>
        <dbReference type="Proteomes" id="UP000547058"/>
    </source>
</evidence>
<keyword evidence="3" id="KW-1185">Reference proteome</keyword>
<dbReference type="EMBL" id="JACGXS010000001">
    <property type="protein sequence ID" value="MBA8680804.1"/>
    <property type="molecule type" value="Genomic_DNA"/>
</dbReference>
<name>A0A7W3FJR9_9GAMM</name>
<sequence>MAGWDRQVLRAYAPAVIAWLAAVAGWMLLERVPLQALQLEPALLLRWAVAVLLVATFGHGGWVSWRLWRTR</sequence>
<gene>
    <name evidence="2" type="ORF">H4O11_03155</name>
</gene>
<proteinExistence type="predicted"/>
<reference evidence="2 3" key="1">
    <citation type="submission" date="2020-08" db="EMBL/GenBank/DDBJ databases">
        <title>Stenotrophomonas tumulicola JCM 30961.</title>
        <authorList>
            <person name="Deng Y."/>
        </authorList>
    </citation>
    <scope>NUCLEOTIDE SEQUENCE [LARGE SCALE GENOMIC DNA]</scope>
    <source>
        <strain evidence="2 3">JCM 30961</strain>
    </source>
</reference>
<dbReference type="AlphaFoldDB" id="A0A7W3FJR9"/>
<organism evidence="2 3">
    <name type="scientific">Stenotrophomonas tumulicola</name>
    <dbReference type="NCBI Taxonomy" id="1685415"/>
    <lineage>
        <taxon>Bacteria</taxon>
        <taxon>Pseudomonadati</taxon>
        <taxon>Pseudomonadota</taxon>
        <taxon>Gammaproteobacteria</taxon>
        <taxon>Lysobacterales</taxon>
        <taxon>Lysobacteraceae</taxon>
        <taxon>Stenotrophomonas</taxon>
    </lineage>
</organism>
<evidence type="ECO:0000313" key="2">
    <source>
        <dbReference type="EMBL" id="MBA8680804.1"/>
    </source>
</evidence>